<keyword evidence="3" id="KW-0479">Metal-binding</keyword>
<keyword evidence="9" id="KW-0614">Plasmid</keyword>
<dbReference type="Pfam" id="PF00884">
    <property type="entry name" value="Sulfatase"/>
    <property type="match status" value="1"/>
</dbReference>
<keyword evidence="6" id="KW-0106">Calcium</keyword>
<evidence type="ECO:0000313" key="10">
    <source>
        <dbReference type="Proteomes" id="UP001163726"/>
    </source>
</evidence>
<keyword evidence="5" id="KW-0378">Hydrolase</keyword>
<evidence type="ECO:0000256" key="7">
    <source>
        <dbReference type="SAM" id="SignalP"/>
    </source>
</evidence>
<dbReference type="InterPro" id="IPR035874">
    <property type="entry name" value="IDS"/>
</dbReference>
<protein>
    <submittedName>
        <fullName evidence="9">Sulfatase</fullName>
    </submittedName>
</protein>
<dbReference type="InterPro" id="IPR000917">
    <property type="entry name" value="Sulfatase_N"/>
</dbReference>
<geneLocation type="plasmid" evidence="9 10">
    <name>pCadTS8_1</name>
</geneLocation>
<sequence length="495" mass="56735">MKIINIKLKLSLWGLSLLACSLNTATSFAQQTKQPNILMIAVDDLNHWVGHLGRNSQVKTPNIDKLAAKGLSFHRAYSPSAICNATRSAMMTGLRPNTSGVYKNGRDWRSVVGPNKSLPAFFKKNGYSVMGAGKIFHNDRVIYPQDWHYYLTSNNILERYRLSADEQAKADQIKNNFKTDKYKVGKLSISQIAAGDDTLWDYHVARWAADQVSIKHEKPFFIAAGIFRPHLPWHVPKAYFDMYPLDEIELPPYLKDDLEDLAKTPTNTEEHDMILKEKSWRKAIQGYLASITYADTQVGRILDALEQSPNKDNTIVVLWGDHGWHLGEKHRWRKFELWEESTRTPYVWYVPGVTKPNSKTDTPVDLQSLWPTLAELTNTKAPDFVEGTSVLPLLKNPNMRWTVPALTTQGYKNHAVRLGPYRYIQYRNGGEEFYDHTTDPYEWYNKANTEEYAKAQVILKSALPKLNREWESAAKLYGGQAKYNKLKPSKMVTDY</sequence>
<comment type="similarity">
    <text evidence="2">Belongs to the sulfatase family.</text>
</comment>
<keyword evidence="10" id="KW-1185">Reference proteome</keyword>
<name>A0ABY7AQD6_9ALTE</name>
<evidence type="ECO:0000256" key="4">
    <source>
        <dbReference type="ARBA" id="ARBA00022729"/>
    </source>
</evidence>
<feature type="domain" description="Sulfatase N-terminal" evidence="8">
    <location>
        <begin position="35"/>
        <end position="378"/>
    </location>
</feature>
<organism evidence="9 10">
    <name type="scientific">Catenovulum adriaticum</name>
    <dbReference type="NCBI Taxonomy" id="2984846"/>
    <lineage>
        <taxon>Bacteria</taxon>
        <taxon>Pseudomonadati</taxon>
        <taxon>Pseudomonadota</taxon>
        <taxon>Gammaproteobacteria</taxon>
        <taxon>Alteromonadales</taxon>
        <taxon>Alteromonadaceae</taxon>
        <taxon>Catenovulum</taxon>
    </lineage>
</organism>
<dbReference type="InterPro" id="IPR017850">
    <property type="entry name" value="Alkaline_phosphatase_core_sf"/>
</dbReference>
<keyword evidence="4 7" id="KW-0732">Signal</keyword>
<dbReference type="EMBL" id="CP109966">
    <property type="protein sequence ID" value="WAJ71763.1"/>
    <property type="molecule type" value="Genomic_DNA"/>
</dbReference>
<gene>
    <name evidence="9" type="ORF">OLW01_15605</name>
</gene>
<evidence type="ECO:0000256" key="5">
    <source>
        <dbReference type="ARBA" id="ARBA00022801"/>
    </source>
</evidence>
<evidence type="ECO:0000256" key="3">
    <source>
        <dbReference type="ARBA" id="ARBA00022723"/>
    </source>
</evidence>
<dbReference type="CDD" id="cd16030">
    <property type="entry name" value="iduronate-2-sulfatase"/>
    <property type="match status" value="1"/>
</dbReference>
<evidence type="ECO:0000313" key="9">
    <source>
        <dbReference type="EMBL" id="WAJ71763.1"/>
    </source>
</evidence>
<dbReference type="PROSITE" id="PS51257">
    <property type="entry name" value="PROKAR_LIPOPROTEIN"/>
    <property type="match status" value="1"/>
</dbReference>
<feature type="chain" id="PRO_5046604865" evidence="7">
    <location>
        <begin position="30"/>
        <end position="495"/>
    </location>
</feature>
<dbReference type="RefSeq" id="WP_268076471.1">
    <property type="nucleotide sequence ID" value="NZ_CP109966.1"/>
</dbReference>
<accession>A0ABY7AQD6</accession>
<comment type="cofactor">
    <cofactor evidence="1">
        <name>Ca(2+)</name>
        <dbReference type="ChEBI" id="CHEBI:29108"/>
    </cofactor>
</comment>
<proteinExistence type="inferred from homology"/>
<dbReference type="SUPFAM" id="SSF53649">
    <property type="entry name" value="Alkaline phosphatase-like"/>
    <property type="match status" value="1"/>
</dbReference>
<dbReference type="PANTHER" id="PTHR45953">
    <property type="entry name" value="IDURONATE 2-SULFATASE"/>
    <property type="match status" value="1"/>
</dbReference>
<evidence type="ECO:0000256" key="1">
    <source>
        <dbReference type="ARBA" id="ARBA00001913"/>
    </source>
</evidence>
<reference evidence="9" key="1">
    <citation type="submission" date="2022-10" db="EMBL/GenBank/DDBJ databases">
        <title>Catenovulum adriacola sp. nov. isolated in the Harbour of Susak.</title>
        <authorList>
            <person name="Schoch T."/>
            <person name="Reich S.J."/>
            <person name="Stoeferle S."/>
            <person name="Flaiz M."/>
            <person name="Kazda M."/>
            <person name="Riedel C.U."/>
            <person name="Duerre P."/>
        </authorList>
    </citation>
    <scope>NUCLEOTIDE SEQUENCE</scope>
    <source>
        <strain evidence="9">TS8</strain>
        <plasmid evidence="9">pCadTS8_1</plasmid>
    </source>
</reference>
<evidence type="ECO:0000259" key="8">
    <source>
        <dbReference type="Pfam" id="PF00884"/>
    </source>
</evidence>
<feature type="signal peptide" evidence="7">
    <location>
        <begin position="1"/>
        <end position="29"/>
    </location>
</feature>
<dbReference type="PANTHER" id="PTHR45953:SF1">
    <property type="entry name" value="IDURONATE 2-SULFATASE"/>
    <property type="match status" value="1"/>
</dbReference>
<evidence type="ECO:0000256" key="2">
    <source>
        <dbReference type="ARBA" id="ARBA00008779"/>
    </source>
</evidence>
<dbReference type="Gene3D" id="3.40.720.10">
    <property type="entry name" value="Alkaline Phosphatase, subunit A"/>
    <property type="match status" value="1"/>
</dbReference>
<dbReference type="Proteomes" id="UP001163726">
    <property type="component" value="Plasmid pCadTS8_1"/>
</dbReference>
<evidence type="ECO:0000256" key="6">
    <source>
        <dbReference type="ARBA" id="ARBA00022837"/>
    </source>
</evidence>